<protein>
    <submittedName>
        <fullName evidence="1">16279_t:CDS:1</fullName>
    </submittedName>
</protein>
<dbReference type="EMBL" id="CAJVPP010026040">
    <property type="protein sequence ID" value="CAG8752912.1"/>
    <property type="molecule type" value="Genomic_DNA"/>
</dbReference>
<accession>A0A9N9NPX3</accession>
<feature type="non-terminal residue" evidence="1">
    <location>
        <position position="1"/>
    </location>
</feature>
<sequence length="64" mass="7336">SSLSMSRVILVHSLQVVLDTPVPLYHTMISNALKIGPCSISFFRYMSDLNQPFRLLLMNFDYLT</sequence>
<organism evidence="1 2">
    <name type="scientific">Funneliformis mosseae</name>
    <name type="common">Endomycorrhizal fungus</name>
    <name type="synonym">Glomus mosseae</name>
    <dbReference type="NCBI Taxonomy" id="27381"/>
    <lineage>
        <taxon>Eukaryota</taxon>
        <taxon>Fungi</taxon>
        <taxon>Fungi incertae sedis</taxon>
        <taxon>Mucoromycota</taxon>
        <taxon>Glomeromycotina</taxon>
        <taxon>Glomeromycetes</taxon>
        <taxon>Glomerales</taxon>
        <taxon>Glomeraceae</taxon>
        <taxon>Funneliformis</taxon>
    </lineage>
</organism>
<dbReference type="AlphaFoldDB" id="A0A9N9NPX3"/>
<dbReference type="Proteomes" id="UP000789375">
    <property type="component" value="Unassembled WGS sequence"/>
</dbReference>
<reference evidence="1" key="1">
    <citation type="submission" date="2021-06" db="EMBL/GenBank/DDBJ databases">
        <authorList>
            <person name="Kallberg Y."/>
            <person name="Tangrot J."/>
            <person name="Rosling A."/>
        </authorList>
    </citation>
    <scope>NUCLEOTIDE SEQUENCE</scope>
    <source>
        <strain evidence="1">87-6 pot B 2015</strain>
    </source>
</reference>
<evidence type="ECO:0000313" key="1">
    <source>
        <dbReference type="EMBL" id="CAG8752912.1"/>
    </source>
</evidence>
<comment type="caution">
    <text evidence="1">The sequence shown here is derived from an EMBL/GenBank/DDBJ whole genome shotgun (WGS) entry which is preliminary data.</text>
</comment>
<name>A0A9N9NPX3_FUNMO</name>
<keyword evidence="2" id="KW-1185">Reference proteome</keyword>
<proteinExistence type="predicted"/>
<evidence type="ECO:0000313" key="2">
    <source>
        <dbReference type="Proteomes" id="UP000789375"/>
    </source>
</evidence>
<gene>
    <name evidence="1" type="ORF">FMOSSE_LOCUS16747</name>
</gene>